<gene>
    <name evidence="3" type="ORF">CSC94_22675</name>
</gene>
<name>A0A2G1QH00_9HYPH</name>
<evidence type="ECO:0000256" key="2">
    <source>
        <dbReference type="RuleBase" id="RU003707"/>
    </source>
</evidence>
<dbReference type="NCBIfam" id="NF006100">
    <property type="entry name" value="PRK08252.1"/>
    <property type="match status" value="1"/>
</dbReference>
<dbReference type="SUPFAM" id="SSF52096">
    <property type="entry name" value="ClpP/crotonase"/>
    <property type="match status" value="1"/>
</dbReference>
<evidence type="ECO:0000313" key="3">
    <source>
        <dbReference type="EMBL" id="PHP64741.1"/>
    </source>
</evidence>
<dbReference type="CDD" id="cd06558">
    <property type="entry name" value="crotonase-like"/>
    <property type="match status" value="1"/>
</dbReference>
<dbReference type="PANTHER" id="PTHR43802:SF1">
    <property type="entry name" value="IP11341P-RELATED"/>
    <property type="match status" value="1"/>
</dbReference>
<dbReference type="OrthoDB" id="9810797at2"/>
<dbReference type="InterPro" id="IPR001753">
    <property type="entry name" value="Enoyl-CoA_hydra/iso"/>
</dbReference>
<dbReference type="GO" id="GO:0004300">
    <property type="term" value="F:enoyl-CoA hydratase activity"/>
    <property type="evidence" value="ECO:0007669"/>
    <property type="project" value="UniProtKB-EC"/>
</dbReference>
<sequence length="261" mass="27474">MTSSETHRAAPVLVEVADGVLTITINRPESRNAIDRATSEAIAAAVHRLDETDGISVGILTGAGGHFSAGMDLKAFAAGERVELEVGGLAGLVKATPRKPLIAAIEGYALAGGFEIALACDLIVASTSARFGLPEVRRGLIAGSGGLLRLPQRIPPQIAKELVLTGRMFNAPEAERWGLVNRLSGPGRALAEALDLAATIRANGPLAVMTSKHILDKRGDWPADTVWQRQDALLEDVLNSADAREGARAFGEKRPPVWSGR</sequence>
<dbReference type="RefSeq" id="WP_099308662.1">
    <property type="nucleotide sequence ID" value="NZ_PDVP01000024.1"/>
</dbReference>
<dbReference type="Gene3D" id="3.90.226.10">
    <property type="entry name" value="2-enoyl-CoA Hydratase, Chain A, domain 1"/>
    <property type="match status" value="1"/>
</dbReference>
<dbReference type="EMBL" id="PDVP01000024">
    <property type="protein sequence ID" value="PHP64741.1"/>
    <property type="molecule type" value="Genomic_DNA"/>
</dbReference>
<reference evidence="3 4" key="1">
    <citation type="submission" date="2017-10" db="EMBL/GenBank/DDBJ databases">
        <title>Sedimentibacterium mangrovi gen. nov., sp. nov., a novel member of family Phyllobacteriacea isolated from mangrove sediment.</title>
        <authorList>
            <person name="Liao H."/>
            <person name="Tian Y."/>
        </authorList>
    </citation>
    <scope>NUCLEOTIDE SEQUENCE [LARGE SCALE GENOMIC DNA]</scope>
    <source>
        <strain evidence="3 4">X9-2-2</strain>
    </source>
</reference>
<comment type="similarity">
    <text evidence="1 2">Belongs to the enoyl-CoA hydratase/isomerase family.</text>
</comment>
<dbReference type="PANTHER" id="PTHR43802">
    <property type="entry name" value="ENOYL-COA HYDRATASE"/>
    <property type="match status" value="1"/>
</dbReference>
<evidence type="ECO:0000313" key="4">
    <source>
        <dbReference type="Proteomes" id="UP000221168"/>
    </source>
</evidence>
<dbReference type="EC" id="4.2.1.17" evidence="3"/>
<proteinExistence type="inferred from homology"/>
<accession>A0A2G1QH00</accession>
<comment type="caution">
    <text evidence="3">The sequence shown here is derived from an EMBL/GenBank/DDBJ whole genome shotgun (WGS) entry which is preliminary data.</text>
</comment>
<evidence type="ECO:0000256" key="1">
    <source>
        <dbReference type="ARBA" id="ARBA00005254"/>
    </source>
</evidence>
<keyword evidence="4" id="KW-1185">Reference proteome</keyword>
<dbReference type="Proteomes" id="UP000221168">
    <property type="component" value="Unassembled WGS sequence"/>
</dbReference>
<dbReference type="AlphaFoldDB" id="A0A2G1QH00"/>
<dbReference type="InterPro" id="IPR018376">
    <property type="entry name" value="Enoyl-CoA_hyd/isom_CS"/>
</dbReference>
<keyword evidence="3" id="KW-0456">Lyase</keyword>
<protein>
    <submittedName>
        <fullName evidence="3">Enoyl-CoA hydratase</fullName>
        <ecNumber evidence="3">4.2.1.17</ecNumber>
    </submittedName>
</protein>
<organism evidence="3 4">
    <name type="scientific">Zhengella mangrovi</name>
    <dbReference type="NCBI Taxonomy" id="1982044"/>
    <lineage>
        <taxon>Bacteria</taxon>
        <taxon>Pseudomonadati</taxon>
        <taxon>Pseudomonadota</taxon>
        <taxon>Alphaproteobacteria</taxon>
        <taxon>Hyphomicrobiales</taxon>
        <taxon>Notoacmeibacteraceae</taxon>
        <taxon>Zhengella</taxon>
    </lineage>
</organism>
<dbReference type="Gene3D" id="1.10.12.10">
    <property type="entry name" value="Lyase 2-enoyl-coa Hydratase, Chain A, domain 2"/>
    <property type="match status" value="1"/>
</dbReference>
<dbReference type="InterPro" id="IPR014748">
    <property type="entry name" value="Enoyl-CoA_hydra_C"/>
</dbReference>
<dbReference type="Pfam" id="PF00378">
    <property type="entry name" value="ECH_1"/>
    <property type="match status" value="1"/>
</dbReference>
<dbReference type="InterPro" id="IPR029045">
    <property type="entry name" value="ClpP/crotonase-like_dom_sf"/>
</dbReference>
<dbReference type="PROSITE" id="PS00166">
    <property type="entry name" value="ENOYL_COA_HYDRATASE"/>
    <property type="match status" value="1"/>
</dbReference>